<evidence type="ECO:0000256" key="2">
    <source>
        <dbReference type="ARBA" id="ARBA00023125"/>
    </source>
</evidence>
<dbReference type="InterPro" id="IPR005143">
    <property type="entry name" value="TF_LuxR_autoind-bd_dom"/>
</dbReference>
<dbReference type="Proteomes" id="UP000483078">
    <property type="component" value="Unassembled WGS sequence"/>
</dbReference>
<dbReference type="Pfam" id="PF03472">
    <property type="entry name" value="Autoind_bind"/>
    <property type="match status" value="1"/>
</dbReference>
<keyword evidence="2" id="KW-0238">DNA-binding</keyword>
<dbReference type="CDD" id="cd06170">
    <property type="entry name" value="LuxR_C_like"/>
    <property type="match status" value="1"/>
</dbReference>
<comment type="caution">
    <text evidence="5">The sequence shown here is derived from an EMBL/GenBank/DDBJ whole genome shotgun (WGS) entry which is preliminary data.</text>
</comment>
<dbReference type="SUPFAM" id="SSF75516">
    <property type="entry name" value="Pheromone-binding domain of LuxR-like quorum-sensing transcription factors"/>
    <property type="match status" value="1"/>
</dbReference>
<dbReference type="RefSeq" id="WP_273250048.1">
    <property type="nucleotide sequence ID" value="NZ_VENJ01000017.1"/>
</dbReference>
<reference evidence="5 6" key="1">
    <citation type="submission" date="2019-06" db="EMBL/GenBank/DDBJ databases">
        <title>Enrichment of Autotrophic Halophilic Microorganisms from Red Sea Brine Pool Using Microbial Electrosynthesis System.</title>
        <authorList>
            <person name="Alqahtani M.F."/>
            <person name="Bajracharya S."/>
            <person name="Katuri K.P."/>
            <person name="Ali M."/>
            <person name="Saikaly P.E."/>
        </authorList>
    </citation>
    <scope>NUCLEOTIDE SEQUENCE [LARGE SCALE GENOMIC DNA]</scope>
    <source>
        <strain evidence="5">MES6</strain>
    </source>
</reference>
<dbReference type="Gene3D" id="3.30.450.80">
    <property type="entry name" value="Transcription factor LuxR-like, autoinducer-binding domain"/>
    <property type="match status" value="1"/>
</dbReference>
<dbReference type="InterPro" id="IPR000792">
    <property type="entry name" value="Tscrpt_reg_LuxR_C"/>
</dbReference>
<proteinExistence type="predicted"/>
<dbReference type="GO" id="GO:0003677">
    <property type="term" value="F:DNA binding"/>
    <property type="evidence" value="ECO:0007669"/>
    <property type="project" value="UniProtKB-KW"/>
</dbReference>
<dbReference type="SUPFAM" id="SSF46894">
    <property type="entry name" value="C-terminal effector domain of the bipartite response regulators"/>
    <property type="match status" value="1"/>
</dbReference>
<evidence type="ECO:0000256" key="3">
    <source>
        <dbReference type="ARBA" id="ARBA00023163"/>
    </source>
</evidence>
<feature type="domain" description="HTH luxR-type" evidence="4">
    <location>
        <begin position="180"/>
        <end position="245"/>
    </location>
</feature>
<gene>
    <name evidence="5" type="ORF">FH759_11120</name>
</gene>
<dbReference type="InterPro" id="IPR016032">
    <property type="entry name" value="Sig_transdc_resp-reg_C-effctor"/>
</dbReference>
<dbReference type="SMART" id="SM00421">
    <property type="entry name" value="HTH_LUXR"/>
    <property type="match status" value="1"/>
</dbReference>
<dbReference type="PANTHER" id="PTHR44688">
    <property type="entry name" value="DNA-BINDING TRANSCRIPTIONAL ACTIVATOR DEVR_DOSR"/>
    <property type="match status" value="1"/>
</dbReference>
<dbReference type="EMBL" id="VENJ01000017">
    <property type="protein sequence ID" value="MTJ05226.1"/>
    <property type="molecule type" value="Genomic_DNA"/>
</dbReference>
<dbReference type="Gene3D" id="1.10.10.10">
    <property type="entry name" value="Winged helix-like DNA-binding domain superfamily/Winged helix DNA-binding domain"/>
    <property type="match status" value="1"/>
</dbReference>
<evidence type="ECO:0000259" key="4">
    <source>
        <dbReference type="PROSITE" id="PS50043"/>
    </source>
</evidence>
<organism evidence="5 6">
    <name type="scientific">Sediminimonas qiaohouensis</name>
    <dbReference type="NCBI Taxonomy" id="552061"/>
    <lineage>
        <taxon>Bacteria</taxon>
        <taxon>Pseudomonadati</taxon>
        <taxon>Pseudomonadota</taxon>
        <taxon>Alphaproteobacteria</taxon>
        <taxon>Rhodobacterales</taxon>
        <taxon>Roseobacteraceae</taxon>
        <taxon>Sediminimonas</taxon>
    </lineage>
</organism>
<dbReference type="GO" id="GO:0006355">
    <property type="term" value="P:regulation of DNA-templated transcription"/>
    <property type="evidence" value="ECO:0007669"/>
    <property type="project" value="InterPro"/>
</dbReference>
<evidence type="ECO:0000313" key="5">
    <source>
        <dbReference type="EMBL" id="MTJ05226.1"/>
    </source>
</evidence>
<evidence type="ECO:0000313" key="6">
    <source>
        <dbReference type="Proteomes" id="UP000483078"/>
    </source>
</evidence>
<accession>A0A7C9HBG8</accession>
<name>A0A7C9HBG8_9RHOB</name>
<dbReference type="PANTHER" id="PTHR44688:SF16">
    <property type="entry name" value="DNA-BINDING TRANSCRIPTIONAL ACTIVATOR DEVR_DOSR"/>
    <property type="match status" value="1"/>
</dbReference>
<dbReference type="PROSITE" id="PS50043">
    <property type="entry name" value="HTH_LUXR_2"/>
    <property type="match status" value="1"/>
</dbReference>
<dbReference type="Pfam" id="PF00196">
    <property type="entry name" value="GerE"/>
    <property type="match status" value="1"/>
</dbReference>
<evidence type="ECO:0000256" key="1">
    <source>
        <dbReference type="ARBA" id="ARBA00023015"/>
    </source>
</evidence>
<dbReference type="InterPro" id="IPR036388">
    <property type="entry name" value="WH-like_DNA-bd_sf"/>
</dbReference>
<dbReference type="InterPro" id="IPR036693">
    <property type="entry name" value="TF_LuxR_autoind-bd_dom_sf"/>
</dbReference>
<keyword evidence="1" id="KW-0805">Transcription regulation</keyword>
<protein>
    <submittedName>
        <fullName evidence="5">LuxR family transcriptional regulator</fullName>
    </submittedName>
</protein>
<sequence>MTTLPEQLMALTNAQSLEELWDMHTRRMAEYGFDRLLYGYTNYRTSNSLGDPADFVILSNHHKRYVEQYIDDGLYFHAPMTQWALENEGACSWARIQCMLDSGALNEAQRRVVTFNHSFQVHAGYSISFRAISSRAKGAIGLTARRDLSQEDADAIWQKHGTDILVMNNVAHLKITSLPYAGPHRTLTKRQRETLEWVGDGKTTQDIATLMGISRAMVEKHLRLARQSLGVETTAQAVLKALLHNQMYRL</sequence>
<dbReference type="AlphaFoldDB" id="A0A7C9HBG8"/>
<keyword evidence="3" id="KW-0804">Transcription</keyword>